<dbReference type="Gene3D" id="3.30.450.40">
    <property type="match status" value="1"/>
</dbReference>
<comment type="catalytic activity">
    <reaction evidence="1">
        <text>ATP + protein L-histidine = ADP + protein N-phospho-L-histidine.</text>
        <dbReference type="EC" id="2.7.13.3"/>
    </reaction>
</comment>
<dbReference type="InterPro" id="IPR003594">
    <property type="entry name" value="HATPase_dom"/>
</dbReference>
<dbReference type="GO" id="GO:0005886">
    <property type="term" value="C:plasma membrane"/>
    <property type="evidence" value="ECO:0007669"/>
    <property type="project" value="TreeGrafter"/>
</dbReference>
<dbReference type="Pfam" id="PF02702">
    <property type="entry name" value="KdpD"/>
    <property type="match status" value="1"/>
</dbReference>
<keyword evidence="11" id="KW-0902">Two-component regulatory system</keyword>
<evidence type="ECO:0000256" key="6">
    <source>
        <dbReference type="ARBA" id="ARBA00022692"/>
    </source>
</evidence>
<dbReference type="SUPFAM" id="SSF47384">
    <property type="entry name" value="Homodimeric domain of signal transducing histidine kinase"/>
    <property type="match status" value="1"/>
</dbReference>
<keyword evidence="4" id="KW-0597">Phosphoprotein</keyword>
<evidence type="ECO:0000256" key="14">
    <source>
        <dbReference type="SAM" id="Phobius"/>
    </source>
</evidence>
<dbReference type="CDD" id="cd01987">
    <property type="entry name" value="USP_KdpD-like"/>
    <property type="match status" value="1"/>
</dbReference>
<evidence type="ECO:0000256" key="12">
    <source>
        <dbReference type="ARBA" id="ARBA00023136"/>
    </source>
</evidence>
<dbReference type="CDD" id="cd00075">
    <property type="entry name" value="HATPase"/>
    <property type="match status" value="1"/>
</dbReference>
<evidence type="ECO:0000256" key="3">
    <source>
        <dbReference type="ARBA" id="ARBA00012438"/>
    </source>
</evidence>
<keyword evidence="12 14" id="KW-0472">Membrane</keyword>
<dbReference type="InterPro" id="IPR029016">
    <property type="entry name" value="GAF-like_dom_sf"/>
</dbReference>
<feature type="transmembrane region" description="Helical" evidence="14">
    <location>
        <begin position="483"/>
        <end position="501"/>
    </location>
</feature>
<dbReference type="SUPFAM" id="SSF55874">
    <property type="entry name" value="ATPase domain of HSP90 chaperone/DNA topoisomerase II/histidine kinase"/>
    <property type="match status" value="1"/>
</dbReference>
<dbReference type="GO" id="GO:0042802">
    <property type="term" value="F:identical protein binding"/>
    <property type="evidence" value="ECO:0007669"/>
    <property type="project" value="UniProtKB-ARBA"/>
</dbReference>
<name>A0AAU7F6T9_9NEIS</name>
<sequence>MIATPRPDPDALLAQLQREEDQAQRGKLKIFFGACAGVGKTYAMLNAAHARVREGVEVVVGVVETHGRSETQALIAGLELLPAQQISYRGRILPEFDLSQALLRRPRLILIDEFAHSNLEGCRHPKRWQDVEELLAAGIDVYTTLNVQHLESLNDIVGQITGIVVRETVPDRMFDLASEVTLVDLPPEELLDRLAAGKVYLGEQANRAAQHFFRKGNLLALRELALRRTADRVDAQMRAYRADQAIQPVWQARERLLVCVGPGPGAEKLIRSASRLAASLHADCLAVYVETPALQRQTRQQRERILGSLRLAQEFGAETSVLAGADLPQTLLAFARSRNASKLVVGKSVRSYWSRLWRIPLSEQLTQAASDVDVYVVAHDLVDAHSKTPRQPSLFFGVSRPQTPWRSYLIALLACALTTGLTGALLNVFDLANVVILYLLTVVLVAIRLGRGPGIAASIFSVLSFDFFFVAPKLSLTVSDTQYLFTFALMLVVAIVISQLASRLRFEAQVATYRERRTRALYELGRELAGALTASSVVETGVRRLEELFDAQLLILLPDANDQLLPAGEWREFDPGLAQWVFDHAQMAGLGTPTLPAAKALYLPLKAPMRLRGVLALIPQDTTLISSPEQQRLLETCASQIALSLERVHYVEVAQDAIVAMESERLRNSVLSTVSHDLRTPLTSLIGMISLLRSYRLSGQDQHAALESLDQEAQRMHRLVINLLDMARLQSGLTLHREWQLLEEVIGSAVRECAAALSTHHLRLDLPSGLPLLEYDAVLIERVLVNLLENAAKYTPPGSNILLGARLEAQNVLVLVQDNGPGLPAGAAERLFEKFTRGVNESATPGVGLGLAICRSIITAHGGQISARNLESGGAEFSFSLPRGTPPLLATENE</sequence>
<dbReference type="InterPro" id="IPR025201">
    <property type="entry name" value="KdpD_TM"/>
</dbReference>
<dbReference type="InterPro" id="IPR036890">
    <property type="entry name" value="HATPase_C_sf"/>
</dbReference>
<keyword evidence="5" id="KW-0808">Transferase</keyword>
<dbReference type="PANTHER" id="PTHR45569">
    <property type="entry name" value="SENSOR PROTEIN KDPD"/>
    <property type="match status" value="1"/>
</dbReference>
<dbReference type="InterPro" id="IPR052023">
    <property type="entry name" value="Histidine_kinase_KdpD"/>
</dbReference>
<comment type="subcellular location">
    <subcellularLocation>
        <location evidence="2">Membrane</location>
        <topology evidence="2">Multi-pass membrane protein</topology>
    </subcellularLocation>
</comment>
<keyword evidence="7" id="KW-0547">Nucleotide-binding</keyword>
<evidence type="ECO:0000256" key="8">
    <source>
        <dbReference type="ARBA" id="ARBA00022777"/>
    </source>
</evidence>
<dbReference type="SUPFAM" id="SSF55781">
    <property type="entry name" value="GAF domain-like"/>
    <property type="match status" value="1"/>
</dbReference>
<dbReference type="PROSITE" id="PS50109">
    <property type="entry name" value="HIS_KIN"/>
    <property type="match status" value="1"/>
</dbReference>
<dbReference type="GO" id="GO:0005737">
    <property type="term" value="C:cytoplasm"/>
    <property type="evidence" value="ECO:0007669"/>
    <property type="project" value="UniProtKB-ARBA"/>
</dbReference>
<dbReference type="GO" id="GO:0005524">
    <property type="term" value="F:ATP binding"/>
    <property type="evidence" value="ECO:0007669"/>
    <property type="project" value="UniProtKB-KW"/>
</dbReference>
<dbReference type="Gene3D" id="3.30.565.10">
    <property type="entry name" value="Histidine kinase-like ATPase, C-terminal domain"/>
    <property type="match status" value="1"/>
</dbReference>
<evidence type="ECO:0000256" key="11">
    <source>
        <dbReference type="ARBA" id="ARBA00023012"/>
    </source>
</evidence>
<dbReference type="InterPro" id="IPR003018">
    <property type="entry name" value="GAF"/>
</dbReference>
<evidence type="ECO:0000259" key="15">
    <source>
        <dbReference type="PROSITE" id="PS50109"/>
    </source>
</evidence>
<dbReference type="InterPro" id="IPR036097">
    <property type="entry name" value="HisK_dim/P_sf"/>
</dbReference>
<dbReference type="InterPro" id="IPR005467">
    <property type="entry name" value="His_kinase_dom"/>
</dbReference>
<dbReference type="AlphaFoldDB" id="A0AAU7F6T9"/>
<gene>
    <name evidence="16" type="ORF">ABHF33_11015</name>
</gene>
<dbReference type="Pfam" id="PF02518">
    <property type="entry name" value="HATPase_c"/>
    <property type="match status" value="1"/>
</dbReference>
<evidence type="ECO:0000256" key="5">
    <source>
        <dbReference type="ARBA" id="ARBA00022679"/>
    </source>
</evidence>
<feature type="transmembrane region" description="Helical" evidence="14">
    <location>
        <begin position="431"/>
        <end position="447"/>
    </location>
</feature>
<organism evidence="16">
    <name type="scientific">Chitinibacter mangrovi</name>
    <dbReference type="NCBI Taxonomy" id="3153927"/>
    <lineage>
        <taxon>Bacteria</taxon>
        <taxon>Pseudomonadati</taxon>
        <taxon>Pseudomonadota</taxon>
        <taxon>Betaproteobacteria</taxon>
        <taxon>Neisseriales</taxon>
        <taxon>Chitinibacteraceae</taxon>
        <taxon>Chitinibacter</taxon>
    </lineage>
</organism>
<keyword evidence="10 14" id="KW-1133">Transmembrane helix</keyword>
<dbReference type="KEGG" id="cmav:ABHF33_11015"/>
<evidence type="ECO:0000256" key="9">
    <source>
        <dbReference type="ARBA" id="ARBA00022840"/>
    </source>
</evidence>
<dbReference type="InterPro" id="IPR038318">
    <property type="entry name" value="KdpD_sf"/>
</dbReference>
<dbReference type="EMBL" id="CP157355">
    <property type="protein sequence ID" value="XBL99601.1"/>
    <property type="molecule type" value="Genomic_DNA"/>
</dbReference>
<dbReference type="InterPro" id="IPR014729">
    <property type="entry name" value="Rossmann-like_a/b/a_fold"/>
</dbReference>
<dbReference type="InterPro" id="IPR003661">
    <property type="entry name" value="HisK_dim/P_dom"/>
</dbReference>
<dbReference type="InterPro" id="IPR027417">
    <property type="entry name" value="P-loop_NTPase"/>
</dbReference>
<comment type="function">
    <text evidence="13">Member of the two-component regulatory system KdpD/KdpE involved in the regulation of the kdp operon. KdpD may function as a membrane-associated protein kinase that phosphorylates KdpE in response to environmental signals.</text>
</comment>
<evidence type="ECO:0000256" key="10">
    <source>
        <dbReference type="ARBA" id="ARBA00022989"/>
    </source>
</evidence>
<evidence type="ECO:0000256" key="2">
    <source>
        <dbReference type="ARBA" id="ARBA00004141"/>
    </source>
</evidence>
<evidence type="ECO:0000256" key="7">
    <source>
        <dbReference type="ARBA" id="ARBA00022741"/>
    </source>
</evidence>
<dbReference type="SMART" id="SM00387">
    <property type="entry name" value="HATPase_c"/>
    <property type="match status" value="1"/>
</dbReference>
<evidence type="ECO:0000313" key="16">
    <source>
        <dbReference type="EMBL" id="XBL99601.1"/>
    </source>
</evidence>
<dbReference type="PRINTS" id="PR00344">
    <property type="entry name" value="BCTRLSENSOR"/>
</dbReference>
<dbReference type="CDD" id="cd00082">
    <property type="entry name" value="HisKA"/>
    <property type="match status" value="1"/>
</dbReference>
<proteinExistence type="predicted"/>
<dbReference type="Gene3D" id="3.40.50.620">
    <property type="entry name" value="HUPs"/>
    <property type="match status" value="1"/>
</dbReference>
<evidence type="ECO:0000256" key="4">
    <source>
        <dbReference type="ARBA" id="ARBA00022553"/>
    </source>
</evidence>
<dbReference type="Gene3D" id="1.10.287.130">
    <property type="match status" value="1"/>
</dbReference>
<dbReference type="EC" id="2.7.13.3" evidence="3"/>
<dbReference type="FunFam" id="3.30.565.10:FF:000042">
    <property type="entry name" value="Two-component sensor histidine kinase KdpD"/>
    <property type="match status" value="1"/>
</dbReference>
<evidence type="ECO:0000256" key="1">
    <source>
        <dbReference type="ARBA" id="ARBA00000085"/>
    </source>
</evidence>
<keyword evidence="8 16" id="KW-0418">Kinase</keyword>
<dbReference type="GO" id="GO:0000155">
    <property type="term" value="F:phosphorelay sensor kinase activity"/>
    <property type="evidence" value="ECO:0007669"/>
    <property type="project" value="InterPro"/>
</dbReference>
<protein>
    <recommendedName>
        <fullName evidence="3">histidine kinase</fullName>
        <ecNumber evidence="3">2.7.13.3</ecNumber>
    </recommendedName>
</protein>
<feature type="domain" description="Histidine kinase" evidence="15">
    <location>
        <begin position="673"/>
        <end position="885"/>
    </location>
</feature>
<dbReference type="InterPro" id="IPR003852">
    <property type="entry name" value="Sig_transdc_His_kinase_KdpD_N"/>
</dbReference>
<dbReference type="RefSeq" id="WP_348944017.1">
    <property type="nucleotide sequence ID" value="NZ_CP157355.1"/>
</dbReference>
<keyword evidence="9" id="KW-0067">ATP-binding</keyword>
<feature type="transmembrane region" description="Helical" evidence="14">
    <location>
        <begin position="408"/>
        <end position="425"/>
    </location>
</feature>
<dbReference type="SUPFAM" id="SSF52402">
    <property type="entry name" value="Adenine nucleotide alpha hydrolases-like"/>
    <property type="match status" value="1"/>
</dbReference>
<reference evidence="16" key="1">
    <citation type="submission" date="2024-05" db="EMBL/GenBank/DDBJ databases">
        <authorList>
            <person name="Yang L."/>
            <person name="Pan L."/>
        </authorList>
    </citation>
    <scope>NUCLEOTIDE SEQUENCE</scope>
    <source>
        <strain evidence="16">FCG-7</strain>
    </source>
</reference>
<accession>A0AAU7F6T9</accession>
<dbReference type="FunFam" id="3.40.50.300:FF:000483">
    <property type="entry name" value="Sensor histidine kinase KdpD"/>
    <property type="match status" value="1"/>
</dbReference>
<dbReference type="Gene3D" id="1.20.120.620">
    <property type="entry name" value="Backbone structure of the membrane domain of e. Coli histidine kinase receptor kdpd"/>
    <property type="match status" value="1"/>
</dbReference>
<evidence type="ECO:0000256" key="13">
    <source>
        <dbReference type="ARBA" id="ARBA00057300"/>
    </source>
</evidence>
<dbReference type="Pfam" id="PF00512">
    <property type="entry name" value="HisKA"/>
    <property type="match status" value="1"/>
</dbReference>
<dbReference type="Pfam" id="PF13493">
    <property type="entry name" value="DUF4118"/>
    <property type="match status" value="1"/>
</dbReference>
<dbReference type="Pfam" id="PF13492">
    <property type="entry name" value="GAF_3"/>
    <property type="match status" value="1"/>
</dbReference>
<keyword evidence="6 14" id="KW-0812">Transmembrane</keyword>
<feature type="transmembrane region" description="Helical" evidence="14">
    <location>
        <begin position="454"/>
        <end position="471"/>
    </location>
</feature>
<dbReference type="InterPro" id="IPR004358">
    <property type="entry name" value="Sig_transdc_His_kin-like_C"/>
</dbReference>
<dbReference type="Gene3D" id="3.40.50.300">
    <property type="entry name" value="P-loop containing nucleotide triphosphate hydrolases"/>
    <property type="match status" value="1"/>
</dbReference>
<dbReference type="PANTHER" id="PTHR45569:SF1">
    <property type="entry name" value="SENSOR PROTEIN KDPD"/>
    <property type="match status" value="1"/>
</dbReference>
<dbReference type="SMART" id="SM00388">
    <property type="entry name" value="HisKA"/>
    <property type="match status" value="1"/>
</dbReference>